<evidence type="ECO:0000313" key="3">
    <source>
        <dbReference type="Proteomes" id="UP000095192"/>
    </source>
</evidence>
<evidence type="ECO:0000256" key="1">
    <source>
        <dbReference type="SAM" id="MobiDB-lite"/>
    </source>
</evidence>
<evidence type="ECO:0000313" key="2">
    <source>
        <dbReference type="EMBL" id="OEH74204.1"/>
    </source>
</evidence>
<dbReference type="VEuPathDB" id="ToxoDB:cyc_05198"/>
<feature type="region of interest" description="Disordered" evidence="1">
    <location>
        <begin position="84"/>
        <end position="111"/>
    </location>
</feature>
<sequence>MAFGGSPFGRGLFEEADSFFGGVGMSQRQAMGAPASSYHRSRTFTNAHGQGGVALMWRSGCGALAAAGKPFFSAFLRLKSEKRPAESLGSHQSQSMGGRGSRQVMMSSSSSSFGGGGGFSRSVSSHTKVVNGRTVTVTEEVYTTPDGVTHRSVTHTEDDGRGNRHGCGGPVEAGVAATVRAAATVSCEHQLVLGLAAKKTCKEGGFYAASCTDVLFVCHDGLL</sequence>
<dbReference type="InParanoid" id="A0A1D3CSN4"/>
<name>A0A1D3CSN4_9EIME</name>
<gene>
    <name evidence="2" type="ORF">cyc_05198</name>
</gene>
<dbReference type="Proteomes" id="UP000095192">
    <property type="component" value="Unassembled WGS sequence"/>
</dbReference>
<dbReference type="AlphaFoldDB" id="A0A1D3CSN4"/>
<organism evidence="2 3">
    <name type="scientific">Cyclospora cayetanensis</name>
    <dbReference type="NCBI Taxonomy" id="88456"/>
    <lineage>
        <taxon>Eukaryota</taxon>
        <taxon>Sar</taxon>
        <taxon>Alveolata</taxon>
        <taxon>Apicomplexa</taxon>
        <taxon>Conoidasida</taxon>
        <taxon>Coccidia</taxon>
        <taxon>Eucoccidiorida</taxon>
        <taxon>Eimeriorina</taxon>
        <taxon>Eimeriidae</taxon>
        <taxon>Cyclospora</taxon>
    </lineage>
</organism>
<feature type="compositionally biased region" description="Low complexity" evidence="1">
    <location>
        <begin position="101"/>
        <end position="111"/>
    </location>
</feature>
<reference evidence="2 3" key="1">
    <citation type="journal article" date="2016" name="BMC Genomics">
        <title>Comparative genomics reveals Cyclospora cayetanensis possesses coccidia-like metabolism and invasion components but unique surface antigens.</title>
        <authorList>
            <person name="Liu S."/>
            <person name="Wang L."/>
            <person name="Zheng H."/>
            <person name="Xu Z."/>
            <person name="Roellig D.M."/>
            <person name="Li N."/>
            <person name="Frace M.A."/>
            <person name="Tang K."/>
            <person name="Arrowood M.J."/>
            <person name="Moss D.M."/>
            <person name="Zhang L."/>
            <person name="Feng Y."/>
            <person name="Xiao L."/>
        </authorList>
    </citation>
    <scope>NUCLEOTIDE SEQUENCE [LARGE SCALE GENOMIC DNA]</scope>
    <source>
        <strain evidence="2 3">CHN_HEN01</strain>
    </source>
</reference>
<comment type="caution">
    <text evidence="2">The sequence shown here is derived from an EMBL/GenBank/DDBJ whole genome shotgun (WGS) entry which is preliminary data.</text>
</comment>
<keyword evidence="3" id="KW-1185">Reference proteome</keyword>
<accession>A0A1D3CSN4</accession>
<proteinExistence type="predicted"/>
<protein>
    <submittedName>
        <fullName evidence="2">Uncharacterized protein</fullName>
    </submittedName>
</protein>
<dbReference type="EMBL" id="JROU02002095">
    <property type="protein sequence ID" value="OEH74204.1"/>
    <property type="molecule type" value="Genomic_DNA"/>
</dbReference>